<gene>
    <name evidence="2" type="ORF">BaRGS_00029724</name>
</gene>
<evidence type="ECO:0000313" key="3">
    <source>
        <dbReference type="Proteomes" id="UP001519460"/>
    </source>
</evidence>
<dbReference type="EMBL" id="JACVVK020000312">
    <property type="protein sequence ID" value="KAK7479054.1"/>
    <property type="molecule type" value="Genomic_DNA"/>
</dbReference>
<evidence type="ECO:0000313" key="2">
    <source>
        <dbReference type="EMBL" id="KAK7479054.1"/>
    </source>
</evidence>
<reference evidence="2 3" key="1">
    <citation type="journal article" date="2023" name="Sci. Data">
        <title>Genome assembly of the Korean intertidal mud-creeper Batillaria attramentaria.</title>
        <authorList>
            <person name="Patra A.K."/>
            <person name="Ho P.T."/>
            <person name="Jun S."/>
            <person name="Lee S.J."/>
            <person name="Kim Y."/>
            <person name="Won Y.J."/>
        </authorList>
    </citation>
    <scope>NUCLEOTIDE SEQUENCE [LARGE SCALE GENOMIC DNA]</scope>
    <source>
        <strain evidence="2">Wonlab-2016</strain>
    </source>
</reference>
<keyword evidence="1" id="KW-0732">Signal</keyword>
<evidence type="ECO:0000256" key="1">
    <source>
        <dbReference type="SAM" id="SignalP"/>
    </source>
</evidence>
<dbReference type="AlphaFoldDB" id="A0ABD0JWG2"/>
<protein>
    <submittedName>
        <fullName evidence="2">Uncharacterized protein</fullName>
    </submittedName>
</protein>
<dbReference type="Proteomes" id="UP001519460">
    <property type="component" value="Unassembled WGS sequence"/>
</dbReference>
<accession>A0ABD0JWG2</accession>
<proteinExistence type="predicted"/>
<organism evidence="2 3">
    <name type="scientific">Batillaria attramentaria</name>
    <dbReference type="NCBI Taxonomy" id="370345"/>
    <lineage>
        <taxon>Eukaryota</taxon>
        <taxon>Metazoa</taxon>
        <taxon>Spiralia</taxon>
        <taxon>Lophotrochozoa</taxon>
        <taxon>Mollusca</taxon>
        <taxon>Gastropoda</taxon>
        <taxon>Caenogastropoda</taxon>
        <taxon>Sorbeoconcha</taxon>
        <taxon>Cerithioidea</taxon>
        <taxon>Batillariidae</taxon>
        <taxon>Batillaria</taxon>
    </lineage>
</organism>
<keyword evidence="3" id="KW-1185">Reference proteome</keyword>
<sequence length="234" mass="27323">MSSFRRFTIGLCLVMISMVGIVETGNRQSVPPPESLGPNDVMPIFEMLREGGDRTLAEANEEKKRKHEERKRANPKLKSEFYPYRQYIVAIVVSRKEIEDVRKTSKEGRDSFYELLQKEGRHVFQINERSKEKPPCAEEPCGKRPNYPWHGEVIAIHKQRFDKAIKQFLDKQKGKHPILLLYSHYIPCAKLPSTFGYSCSEELATFKKKNRNLKMFVAFSRYFFKLMAELHTTS</sequence>
<comment type="caution">
    <text evidence="2">The sequence shown here is derived from an EMBL/GenBank/DDBJ whole genome shotgun (WGS) entry which is preliminary data.</text>
</comment>
<feature type="signal peptide" evidence="1">
    <location>
        <begin position="1"/>
        <end position="24"/>
    </location>
</feature>
<name>A0ABD0JWG2_9CAEN</name>
<feature type="chain" id="PRO_5044745145" evidence="1">
    <location>
        <begin position="25"/>
        <end position="234"/>
    </location>
</feature>